<organism evidence="1">
    <name type="scientific">viral metagenome</name>
    <dbReference type="NCBI Taxonomy" id="1070528"/>
    <lineage>
        <taxon>unclassified sequences</taxon>
        <taxon>metagenomes</taxon>
        <taxon>organismal metagenomes</taxon>
    </lineage>
</organism>
<proteinExistence type="predicted"/>
<protein>
    <submittedName>
        <fullName evidence="1">Uncharacterized protein</fullName>
    </submittedName>
</protein>
<dbReference type="EMBL" id="MN740540">
    <property type="protein sequence ID" value="QHU32450.1"/>
    <property type="molecule type" value="Genomic_DNA"/>
</dbReference>
<reference evidence="1" key="1">
    <citation type="journal article" date="2020" name="Nature">
        <title>Giant virus diversity and host interactions through global metagenomics.</title>
        <authorList>
            <person name="Schulz F."/>
            <person name="Roux S."/>
            <person name="Paez-Espino D."/>
            <person name="Jungbluth S."/>
            <person name="Walsh D.A."/>
            <person name="Denef V.J."/>
            <person name="McMahon K.D."/>
            <person name="Konstantinidis K.T."/>
            <person name="Eloe-Fadrosh E.A."/>
            <person name="Kyrpides N.C."/>
            <person name="Woyke T."/>
        </authorList>
    </citation>
    <scope>NUCLEOTIDE SEQUENCE</scope>
    <source>
        <strain evidence="1">GVMAG-M-3300027969-2</strain>
    </source>
</reference>
<evidence type="ECO:0000313" key="1">
    <source>
        <dbReference type="EMBL" id="QHU32450.1"/>
    </source>
</evidence>
<name>A0A6C0LQ08_9ZZZZ</name>
<dbReference type="AlphaFoldDB" id="A0A6C0LQ08"/>
<sequence length="99" mass="11486">MLSRGYYNGYNGYGRYGYGGYYGGYGFPYLSVPIINSNYRISGLLNEYAELNDLSIRNNALYYQSILQNQRPTNVYNTYIQTPGSYYGVNSYTNPYLFY</sequence>
<accession>A0A6C0LQ08</accession>